<gene>
    <name evidence="5" type="ORF">OMED0929_LOCUS2716</name>
</gene>
<dbReference type="CDD" id="cd00392">
    <property type="entry name" value="Ribosomal_L13"/>
    <property type="match status" value="1"/>
</dbReference>
<comment type="similarity">
    <text evidence="1 4">Belongs to the universal ribosomal protein uL13 family.</text>
</comment>
<dbReference type="GO" id="GO:0003729">
    <property type="term" value="F:mRNA binding"/>
    <property type="evidence" value="ECO:0007669"/>
    <property type="project" value="TreeGrafter"/>
</dbReference>
<evidence type="ECO:0000256" key="1">
    <source>
        <dbReference type="ARBA" id="ARBA00006227"/>
    </source>
</evidence>
<dbReference type="InterPro" id="IPR005822">
    <property type="entry name" value="Ribosomal_uL13"/>
</dbReference>
<evidence type="ECO:0000256" key="4">
    <source>
        <dbReference type="RuleBase" id="RU003877"/>
    </source>
</evidence>
<dbReference type="HAMAP" id="MF_01366">
    <property type="entry name" value="Ribosomal_uL13"/>
    <property type="match status" value="1"/>
</dbReference>
<organism evidence="5">
    <name type="scientific">Ostreococcus mediterraneus</name>
    <dbReference type="NCBI Taxonomy" id="1486918"/>
    <lineage>
        <taxon>Eukaryota</taxon>
        <taxon>Viridiplantae</taxon>
        <taxon>Chlorophyta</taxon>
        <taxon>Mamiellophyceae</taxon>
        <taxon>Mamiellales</taxon>
        <taxon>Bathycoccaceae</taxon>
        <taxon>Ostreococcus</taxon>
    </lineage>
</organism>
<keyword evidence="3 4" id="KW-0687">Ribonucleoprotein</keyword>
<evidence type="ECO:0000256" key="2">
    <source>
        <dbReference type="ARBA" id="ARBA00022980"/>
    </source>
</evidence>
<dbReference type="Pfam" id="PF00572">
    <property type="entry name" value="Ribosomal_L13"/>
    <property type="match status" value="1"/>
</dbReference>
<dbReference type="SUPFAM" id="SSF52161">
    <property type="entry name" value="Ribosomal protein L13"/>
    <property type="match status" value="1"/>
</dbReference>
<evidence type="ECO:0000313" key="5">
    <source>
        <dbReference type="EMBL" id="CAD8580279.1"/>
    </source>
</evidence>
<dbReference type="PANTHER" id="PTHR11545">
    <property type="entry name" value="RIBOSOMAL PROTEIN L13"/>
    <property type="match status" value="1"/>
</dbReference>
<evidence type="ECO:0008006" key="6">
    <source>
        <dbReference type="Google" id="ProtNLM"/>
    </source>
</evidence>
<dbReference type="InterPro" id="IPR036899">
    <property type="entry name" value="Ribosomal_uL13_sf"/>
</dbReference>
<dbReference type="InterPro" id="IPR023563">
    <property type="entry name" value="Ribosomal_uL13_CS"/>
</dbReference>
<accession>A0A6U0DZQ4</accession>
<keyword evidence="2 4" id="KW-0689">Ribosomal protein</keyword>
<dbReference type="InterPro" id="IPR005823">
    <property type="entry name" value="Ribosomal_uL13_bac-type"/>
</dbReference>
<dbReference type="PANTHER" id="PTHR11545:SF2">
    <property type="entry name" value="LARGE RIBOSOMAL SUBUNIT PROTEIN UL13M"/>
    <property type="match status" value="1"/>
</dbReference>
<reference evidence="5" key="1">
    <citation type="submission" date="2021-01" db="EMBL/GenBank/DDBJ databases">
        <authorList>
            <person name="Corre E."/>
            <person name="Pelletier E."/>
            <person name="Niang G."/>
            <person name="Scheremetjew M."/>
            <person name="Finn R."/>
            <person name="Kale V."/>
            <person name="Holt S."/>
            <person name="Cochrane G."/>
            <person name="Meng A."/>
            <person name="Brown T."/>
            <person name="Cohen L."/>
        </authorList>
    </citation>
    <scope>NUCLEOTIDE SEQUENCE</scope>
    <source>
        <strain evidence="5">Clade-D-RCC2572</strain>
    </source>
</reference>
<dbReference type="GO" id="GO:0003735">
    <property type="term" value="F:structural constituent of ribosome"/>
    <property type="evidence" value="ECO:0007669"/>
    <property type="project" value="InterPro"/>
</dbReference>
<protein>
    <recommendedName>
        <fullName evidence="6">Ribosomal protein L13</fullName>
    </recommendedName>
</protein>
<dbReference type="GO" id="GO:0022625">
    <property type="term" value="C:cytosolic large ribosomal subunit"/>
    <property type="evidence" value="ECO:0007669"/>
    <property type="project" value="TreeGrafter"/>
</dbReference>
<sequence>MNATNARPHVAVAAQQRQALRGSAVKGINVKPNAVVRMNTVTRAHVVKLPEGVTTEKLGRDVFNTTYYPKGEDVDMSRKPWVVVDAAGLRLGRLSTYVATYLRGGNSPSYSPSFNMGCNVIVINAADVVVTGKKFEDKLYYNQGVRGKPGSMKVETYRSLHGRMPERVVERAIRGMLPKNRMGRETFTHLKVYAGSEHPHAAQSPQDVTADCMRATHKANQCDLESCAPQ</sequence>
<dbReference type="NCBIfam" id="TIGR01066">
    <property type="entry name" value="rplM_bact"/>
    <property type="match status" value="1"/>
</dbReference>
<dbReference type="Gene3D" id="3.90.1180.10">
    <property type="entry name" value="Ribosomal protein L13"/>
    <property type="match status" value="1"/>
</dbReference>
<dbReference type="GO" id="GO:0017148">
    <property type="term" value="P:negative regulation of translation"/>
    <property type="evidence" value="ECO:0007669"/>
    <property type="project" value="TreeGrafter"/>
</dbReference>
<dbReference type="AlphaFoldDB" id="A0A6U0DZQ4"/>
<name>A0A6U0DZQ4_9CHLO</name>
<dbReference type="PROSITE" id="PS00783">
    <property type="entry name" value="RIBOSOMAL_L13"/>
    <property type="match status" value="1"/>
</dbReference>
<proteinExistence type="inferred from homology"/>
<dbReference type="EMBL" id="HBEW01003301">
    <property type="protein sequence ID" value="CAD8580279.1"/>
    <property type="molecule type" value="Transcribed_RNA"/>
</dbReference>
<dbReference type="GO" id="GO:0006412">
    <property type="term" value="P:translation"/>
    <property type="evidence" value="ECO:0007669"/>
    <property type="project" value="InterPro"/>
</dbReference>
<evidence type="ECO:0000256" key="3">
    <source>
        <dbReference type="ARBA" id="ARBA00023274"/>
    </source>
</evidence>